<gene>
    <name evidence="1" type="ORF">ENJ42_01555</name>
</gene>
<reference evidence="1" key="1">
    <citation type="journal article" date="2020" name="mSystems">
        <title>Genome- and Community-Level Interaction Insights into Carbon Utilization and Element Cycling Functions of Hydrothermarchaeota in Hydrothermal Sediment.</title>
        <authorList>
            <person name="Zhou Z."/>
            <person name="Liu Y."/>
            <person name="Xu W."/>
            <person name="Pan J."/>
            <person name="Luo Z.H."/>
            <person name="Li M."/>
        </authorList>
    </citation>
    <scope>NUCLEOTIDE SEQUENCE [LARGE SCALE GENOMIC DNA]</scope>
    <source>
        <strain evidence="1">HyVt-485</strain>
    </source>
</reference>
<comment type="caution">
    <text evidence="1">The sequence shown here is derived from an EMBL/GenBank/DDBJ whole genome shotgun (WGS) entry which is preliminary data.</text>
</comment>
<feature type="non-terminal residue" evidence="1">
    <location>
        <position position="90"/>
    </location>
</feature>
<evidence type="ECO:0000313" key="1">
    <source>
        <dbReference type="EMBL" id="HHL42279.1"/>
    </source>
</evidence>
<proteinExistence type="predicted"/>
<dbReference type="EMBL" id="DRMJ01000072">
    <property type="protein sequence ID" value="HHL42279.1"/>
    <property type="molecule type" value="Genomic_DNA"/>
</dbReference>
<sequence length="90" mass="9563">MNRRDFAVLSTTALSVPAVNGLAAISVKIIDLPKDGNATPYLVKAIASALKKGEAGICLPAGEFHFWPDGGERRFLHISNNDDADNDIAV</sequence>
<name>A0A7C5QQU8_9PROT</name>
<accession>A0A7C5QQU8</accession>
<dbReference type="AlphaFoldDB" id="A0A7C5QQU8"/>
<dbReference type="Proteomes" id="UP000885830">
    <property type="component" value="Unassembled WGS sequence"/>
</dbReference>
<organism evidence="1">
    <name type="scientific">Hellea balneolensis</name>
    <dbReference type="NCBI Taxonomy" id="287478"/>
    <lineage>
        <taxon>Bacteria</taxon>
        <taxon>Pseudomonadati</taxon>
        <taxon>Pseudomonadota</taxon>
        <taxon>Alphaproteobacteria</taxon>
        <taxon>Maricaulales</taxon>
        <taxon>Robiginitomaculaceae</taxon>
        <taxon>Hellea</taxon>
    </lineage>
</organism>
<protein>
    <submittedName>
        <fullName evidence="1">Uncharacterized protein</fullName>
    </submittedName>
</protein>